<evidence type="ECO:0000256" key="1">
    <source>
        <dbReference type="PROSITE-ProRule" id="PRU00708"/>
    </source>
</evidence>
<dbReference type="InterPro" id="IPR002885">
    <property type="entry name" value="PPR_rpt"/>
</dbReference>
<dbReference type="RefSeq" id="XP_045960038.1">
    <property type="nucleotide sequence ID" value="XM_046102552.1"/>
</dbReference>
<dbReference type="PROSITE" id="PS51375">
    <property type="entry name" value="PPR"/>
    <property type="match status" value="2"/>
</dbReference>
<dbReference type="GeneID" id="70131444"/>
<feature type="repeat" description="PPR" evidence="1">
    <location>
        <begin position="393"/>
        <end position="427"/>
    </location>
</feature>
<dbReference type="Pfam" id="PF13812">
    <property type="entry name" value="PPR_3"/>
    <property type="match status" value="2"/>
</dbReference>
<dbReference type="Gene3D" id="1.25.40.10">
    <property type="entry name" value="Tetratricopeptide repeat domain"/>
    <property type="match status" value="2"/>
</dbReference>
<evidence type="ECO:0008006" key="5">
    <source>
        <dbReference type="Google" id="ProtNLM"/>
    </source>
</evidence>
<feature type="compositionally biased region" description="Basic and acidic residues" evidence="2">
    <location>
        <begin position="994"/>
        <end position="1018"/>
    </location>
</feature>
<dbReference type="EMBL" id="JAGPXC010000003">
    <property type="protein sequence ID" value="KAH6655773.1"/>
    <property type="molecule type" value="Genomic_DNA"/>
</dbReference>
<dbReference type="AlphaFoldDB" id="A0A9P8UP43"/>
<keyword evidence="4" id="KW-1185">Reference proteome</keyword>
<evidence type="ECO:0000256" key="2">
    <source>
        <dbReference type="SAM" id="MobiDB-lite"/>
    </source>
</evidence>
<evidence type="ECO:0000313" key="3">
    <source>
        <dbReference type="EMBL" id="KAH6655773.1"/>
    </source>
</evidence>
<dbReference type="PANTHER" id="PTHR47938">
    <property type="entry name" value="RESPIRATORY COMPLEX I CHAPERONE (CIA84), PUTATIVE (AFU_ORTHOLOGUE AFUA_2G06020)-RELATED"/>
    <property type="match status" value="1"/>
</dbReference>
<dbReference type="GO" id="GO:0003729">
    <property type="term" value="F:mRNA binding"/>
    <property type="evidence" value="ECO:0007669"/>
    <property type="project" value="TreeGrafter"/>
</dbReference>
<sequence length="1018" mass="114549">MRVPYVCRPCLARLQRPSSQRFCAALHTVAAQDPPQVPEWFDHQYGSTARSQKDPAQIEIFGDATKPHSDRAPGQARRIANNLKSRTRTQTPADLRSTVLRLRTNLRRIWPRIATVYGLPKTSALQAADQLERLLSAGQVNIADSYADFEAWKFEYAKTLRHLSVAGAEAPPATDAAGWAVFADGLNPSIDAMKASWDELDQTQRQELWPMMIQSILATNPELLPSFVHATYDAAWSPFYVVEDVARQLALRVKSSSVTERENLVELVAFLLENDKSGQLQLGNDIIGTIVAQASLSEAVGLFYSLNAGVNPMTQHTLLQFASKFAKSNEHKALATEIICSMADIKGFDINSPAASSVCTSLLHLSDNEELPPGPAAPDELFRQLLESGLRPNLLNVTALMRNFCVRGHLDTAWTVFDLLLEYGIEPDEHVYSTLLHASKRDLDFQSIRRVMCSIHSYDTWNPAILNDFLDVIFIESEGQTERRRRQKKGNNAFRHMLHVYFKFFHLEPLQKLCSFPLEDYIVWQGPAPGKSTLITDLAAALLPQPQSKLMQPDTITLSLMLSAAIRGAPKFYKSTQSGVVAMLDQINHFNKLFDSGDATAVAIVEKHGSLIYDVFLRGMLQFQQLLHPAVELVKTMLERASKEEMKFGGNRRYPRPSVHTWTMLVNGFKNHRQPGIAASMVRVMIKEGGIKPNMVTWNTLITAFARVNDAQGAVRAIKYLEQSGLRPDKHTIEAISSMNPEARKKALSLMEDSAEKLIPADDDVAPLLAAPLPRTDTCRDPVSQQQRDQSAPPLSDDEVWAEMQRLTKEGDHLLAEGMESYTEEDFPPSPPPPPPPPVYESTKSFGAVHPRNTSHVIRLVKYKQEVDTFIRRVRARHEGSATAKPLIESDQPVAKPAMPPTQAPQFKRLRRIWNEAYMSRNQLREIDFEERPIGLRPWEEGLQWRLQARAANFKDRPMGVETEVNDAVPLGIVAQRDEAPHPRVSTSRQLNPELRRTLVKERRSRHLQERDKVKHPT</sequence>
<feature type="repeat" description="PPR" evidence="1">
    <location>
        <begin position="694"/>
        <end position="728"/>
    </location>
</feature>
<dbReference type="InterPro" id="IPR011990">
    <property type="entry name" value="TPR-like_helical_dom_sf"/>
</dbReference>
<feature type="region of interest" description="Disordered" evidence="2">
    <location>
        <begin position="976"/>
        <end position="1018"/>
    </location>
</feature>
<gene>
    <name evidence="3" type="ORF">BKA67DRAFT_561839</name>
</gene>
<dbReference type="Proteomes" id="UP000758603">
    <property type="component" value="Unassembled WGS sequence"/>
</dbReference>
<comment type="caution">
    <text evidence="3">The sequence shown here is derived from an EMBL/GenBank/DDBJ whole genome shotgun (WGS) entry which is preliminary data.</text>
</comment>
<dbReference type="OrthoDB" id="185373at2759"/>
<dbReference type="NCBIfam" id="TIGR00756">
    <property type="entry name" value="PPR"/>
    <property type="match status" value="2"/>
</dbReference>
<accession>A0A9P8UP43</accession>
<proteinExistence type="predicted"/>
<protein>
    <recommendedName>
        <fullName evidence="5">Pentatricopeptide repeat-containing protein</fullName>
    </recommendedName>
</protein>
<feature type="region of interest" description="Disordered" evidence="2">
    <location>
        <begin position="773"/>
        <end position="797"/>
    </location>
</feature>
<reference evidence="3" key="1">
    <citation type="journal article" date="2021" name="Nat. Commun.">
        <title>Genetic determinants of endophytism in the Arabidopsis root mycobiome.</title>
        <authorList>
            <person name="Mesny F."/>
            <person name="Miyauchi S."/>
            <person name="Thiergart T."/>
            <person name="Pickel B."/>
            <person name="Atanasova L."/>
            <person name="Karlsson M."/>
            <person name="Huettel B."/>
            <person name="Barry K.W."/>
            <person name="Haridas S."/>
            <person name="Chen C."/>
            <person name="Bauer D."/>
            <person name="Andreopoulos W."/>
            <person name="Pangilinan J."/>
            <person name="LaButti K."/>
            <person name="Riley R."/>
            <person name="Lipzen A."/>
            <person name="Clum A."/>
            <person name="Drula E."/>
            <person name="Henrissat B."/>
            <person name="Kohler A."/>
            <person name="Grigoriev I.V."/>
            <person name="Martin F.M."/>
            <person name="Hacquard S."/>
        </authorList>
    </citation>
    <scope>NUCLEOTIDE SEQUENCE</scope>
    <source>
        <strain evidence="3">MPI-SDFR-AT-0073</strain>
    </source>
</reference>
<organism evidence="3 4">
    <name type="scientific">Truncatella angustata</name>
    <dbReference type="NCBI Taxonomy" id="152316"/>
    <lineage>
        <taxon>Eukaryota</taxon>
        <taxon>Fungi</taxon>
        <taxon>Dikarya</taxon>
        <taxon>Ascomycota</taxon>
        <taxon>Pezizomycotina</taxon>
        <taxon>Sordariomycetes</taxon>
        <taxon>Xylariomycetidae</taxon>
        <taxon>Amphisphaeriales</taxon>
        <taxon>Sporocadaceae</taxon>
        <taxon>Truncatella</taxon>
    </lineage>
</organism>
<evidence type="ECO:0000313" key="4">
    <source>
        <dbReference type="Proteomes" id="UP000758603"/>
    </source>
</evidence>
<dbReference type="PANTHER" id="PTHR47938:SF35">
    <property type="entry name" value="PENTATRICOPEPTIDE REPEAT-CONTAINING PROTEIN 4, MITOCHONDRIAL-RELATED"/>
    <property type="match status" value="1"/>
</dbReference>
<name>A0A9P8UP43_9PEZI</name>